<evidence type="ECO:0000256" key="12">
    <source>
        <dbReference type="SAM" id="SignalP"/>
    </source>
</evidence>
<dbReference type="GO" id="GO:0030247">
    <property type="term" value="F:polysaccharide binding"/>
    <property type="evidence" value="ECO:0007669"/>
    <property type="project" value="InterPro"/>
</dbReference>
<evidence type="ECO:0000256" key="10">
    <source>
        <dbReference type="PROSITE-ProRule" id="PRU10141"/>
    </source>
</evidence>
<dbReference type="FunFam" id="1.10.510.10:FF:000606">
    <property type="entry name" value="Wall-associated receptor kinase 3"/>
    <property type="match status" value="1"/>
</dbReference>
<dbReference type="GO" id="GO:0005524">
    <property type="term" value="F:ATP binding"/>
    <property type="evidence" value="ECO:0007669"/>
    <property type="project" value="UniProtKB-UniRule"/>
</dbReference>
<comment type="subcellular location">
    <subcellularLocation>
        <location evidence="1">Membrane</location>
        <topology evidence="1">Single-pass type I membrane protein</topology>
    </subcellularLocation>
</comment>
<dbReference type="InterPro" id="IPR011009">
    <property type="entry name" value="Kinase-like_dom_sf"/>
</dbReference>
<evidence type="ECO:0000256" key="3">
    <source>
        <dbReference type="ARBA" id="ARBA00022679"/>
    </source>
</evidence>
<feature type="domain" description="Protein kinase" evidence="13">
    <location>
        <begin position="410"/>
        <end position="690"/>
    </location>
</feature>
<evidence type="ECO:0000313" key="14">
    <source>
        <dbReference type="EMBL" id="TKW31667.1"/>
    </source>
</evidence>
<dbReference type="PANTHER" id="PTHR27005:SF162">
    <property type="entry name" value="OS11G0691500 PROTEIN"/>
    <property type="match status" value="1"/>
</dbReference>
<evidence type="ECO:0000256" key="8">
    <source>
        <dbReference type="ARBA" id="ARBA00023157"/>
    </source>
</evidence>
<sequence length="701" mass="76815">MKYQIAKALLQLLWLLLLSPRLVLSRVLVQEPMPVAGPRPGCPSMCGDINIPYPFGIGDGCSKNKGFAISCNNSYNPARAFIGRGFEVKDITLATGEMRVFTGVAHICYNSSNTISSIDSWKYDFTGSSFLISSARNEFTGVGCNTVALLTGEDMEDDGRYLSGCITTCASLGDAADDVNCTGNGCCQTATPEGLDTVTVGWNTLATNTAWNYSSCSTAFLAEKGWYNFSLNHLDGTGETSFHKQLGIRTVPLVLDWAMKKDGACLSANSTRVHVRNGLWYRCKCSDGYAGNPYVVGGCENIDECKLLKSDPETYGKQYHLPSGSKCVDTDGSYEVKCNFGRIGSECRLVFSATVAAVPATLVASLLLVLLRKEHKRRMRSGFFDKNGGQIMKSMNMNTFTELELENITNHYDTPIGKGAFGKVYRGTTHENLRVAVKRSIVEGMKPSHDHDLVNEIAIQFQVSHANLVRLIGCCLETDVPMLVFEYVSNGSLYNVLHCGSTPRALPLSARLDIAIGSAKALAYMHSHGGRSLVHGDVKTGNILLGDNLTPKVSDFGSSKLESIARHANWCVMGDMSYIDPVYIKTGRFTQKSDVYSFGVVLLELITRKTARYGNNNSLPVDFVKSCKEDGNGRMMYDRDIISSDGDAHSPRYVECLDQIGMLAVRCLREDKDERPSMAEVVEELIQLKFRARSATSCKTN</sequence>
<feature type="binding site" evidence="10">
    <location>
        <position position="438"/>
    </location>
    <ligand>
        <name>ATP</name>
        <dbReference type="ChEBI" id="CHEBI:30616"/>
    </ligand>
</feature>
<feature type="transmembrane region" description="Helical" evidence="11">
    <location>
        <begin position="349"/>
        <end position="371"/>
    </location>
</feature>
<dbReference type="SUPFAM" id="SSF56112">
    <property type="entry name" value="Protein kinase-like (PK-like)"/>
    <property type="match status" value="1"/>
</dbReference>
<keyword evidence="11" id="KW-0472">Membrane</keyword>
<dbReference type="Gramene" id="TKW31667">
    <property type="protein sequence ID" value="TKW31667"/>
    <property type="gene ID" value="SEVIR_2G120700v2"/>
</dbReference>
<dbReference type="InterPro" id="IPR017441">
    <property type="entry name" value="Protein_kinase_ATP_BS"/>
</dbReference>
<dbReference type="Gene3D" id="2.10.25.10">
    <property type="entry name" value="Laminin"/>
    <property type="match status" value="1"/>
</dbReference>
<keyword evidence="5 10" id="KW-0547">Nucleotide-binding</keyword>
<protein>
    <recommendedName>
        <fullName evidence="13">Protein kinase domain-containing protein</fullName>
    </recommendedName>
</protein>
<keyword evidence="6" id="KW-0418">Kinase</keyword>
<organism evidence="14 15">
    <name type="scientific">Setaria viridis</name>
    <name type="common">Green bristlegrass</name>
    <name type="synonym">Setaria italica subsp. viridis</name>
    <dbReference type="NCBI Taxonomy" id="4556"/>
    <lineage>
        <taxon>Eukaryota</taxon>
        <taxon>Viridiplantae</taxon>
        <taxon>Streptophyta</taxon>
        <taxon>Embryophyta</taxon>
        <taxon>Tracheophyta</taxon>
        <taxon>Spermatophyta</taxon>
        <taxon>Magnoliopsida</taxon>
        <taxon>Liliopsida</taxon>
        <taxon>Poales</taxon>
        <taxon>Poaceae</taxon>
        <taxon>PACMAD clade</taxon>
        <taxon>Panicoideae</taxon>
        <taxon>Panicodae</taxon>
        <taxon>Paniceae</taxon>
        <taxon>Cenchrinae</taxon>
        <taxon>Setaria</taxon>
    </lineage>
</organism>
<keyword evidence="11" id="KW-0812">Transmembrane</keyword>
<evidence type="ECO:0000259" key="13">
    <source>
        <dbReference type="PROSITE" id="PS50011"/>
    </source>
</evidence>
<evidence type="ECO:0000256" key="2">
    <source>
        <dbReference type="ARBA" id="ARBA00022527"/>
    </source>
</evidence>
<gene>
    <name evidence="14" type="ORF">SEVIR_2G120700v2</name>
</gene>
<reference evidence="14" key="1">
    <citation type="submission" date="2019-03" db="EMBL/GenBank/DDBJ databases">
        <title>WGS assembly of Setaria viridis.</title>
        <authorList>
            <person name="Huang P."/>
            <person name="Jenkins J."/>
            <person name="Grimwood J."/>
            <person name="Barry K."/>
            <person name="Healey A."/>
            <person name="Mamidi S."/>
            <person name="Sreedasyam A."/>
            <person name="Shu S."/>
            <person name="Feldman M."/>
            <person name="Wu J."/>
            <person name="Yu Y."/>
            <person name="Chen C."/>
            <person name="Johnson J."/>
            <person name="Rokhsar D."/>
            <person name="Baxter I."/>
            <person name="Schmutz J."/>
            <person name="Brutnell T."/>
            <person name="Kellogg E."/>
        </authorList>
    </citation>
    <scope>NUCLEOTIDE SEQUENCE [LARGE SCALE GENOMIC DNA]</scope>
</reference>
<evidence type="ECO:0000313" key="15">
    <source>
        <dbReference type="Proteomes" id="UP000298652"/>
    </source>
</evidence>
<dbReference type="GO" id="GO:0007166">
    <property type="term" value="P:cell surface receptor signaling pathway"/>
    <property type="evidence" value="ECO:0007669"/>
    <property type="project" value="InterPro"/>
</dbReference>
<dbReference type="Pfam" id="PF07714">
    <property type="entry name" value="PK_Tyr_Ser-Thr"/>
    <property type="match status" value="1"/>
</dbReference>
<keyword evidence="7 10" id="KW-0067">ATP-binding</keyword>
<dbReference type="InterPro" id="IPR045274">
    <property type="entry name" value="WAK-like"/>
</dbReference>
<keyword evidence="15" id="KW-1185">Reference proteome</keyword>
<evidence type="ECO:0000256" key="4">
    <source>
        <dbReference type="ARBA" id="ARBA00022729"/>
    </source>
</evidence>
<dbReference type="InterPro" id="IPR025287">
    <property type="entry name" value="WAK_GUB"/>
</dbReference>
<dbReference type="OMA" id="SHKGCEL"/>
<dbReference type="PROSITE" id="PS00107">
    <property type="entry name" value="PROTEIN_KINASE_ATP"/>
    <property type="match status" value="1"/>
</dbReference>
<dbReference type="AlphaFoldDB" id="A0A4U6W2L3"/>
<evidence type="ECO:0000256" key="5">
    <source>
        <dbReference type="ARBA" id="ARBA00022741"/>
    </source>
</evidence>
<dbReference type="FunFam" id="3.30.200.20:FF:000337">
    <property type="entry name" value="Wall-associated receptor kinase 3"/>
    <property type="match status" value="1"/>
</dbReference>
<dbReference type="Gene3D" id="1.10.510.10">
    <property type="entry name" value="Transferase(Phosphotransferase) domain 1"/>
    <property type="match status" value="1"/>
</dbReference>
<evidence type="ECO:0000256" key="6">
    <source>
        <dbReference type="ARBA" id="ARBA00022777"/>
    </source>
</evidence>
<keyword evidence="2" id="KW-0723">Serine/threonine-protein kinase</keyword>
<dbReference type="InterPro" id="IPR001245">
    <property type="entry name" value="Ser-Thr/Tyr_kinase_cat_dom"/>
</dbReference>
<dbReference type="GO" id="GO:0004674">
    <property type="term" value="F:protein serine/threonine kinase activity"/>
    <property type="evidence" value="ECO:0007669"/>
    <property type="project" value="UniProtKB-KW"/>
</dbReference>
<dbReference type="PROSITE" id="PS00108">
    <property type="entry name" value="PROTEIN_KINASE_ST"/>
    <property type="match status" value="1"/>
</dbReference>
<feature type="signal peptide" evidence="12">
    <location>
        <begin position="1"/>
        <end position="25"/>
    </location>
</feature>
<keyword evidence="3" id="KW-0808">Transferase</keyword>
<proteinExistence type="predicted"/>
<dbReference type="Pfam" id="PF13947">
    <property type="entry name" value="GUB_WAK_bind"/>
    <property type="match status" value="1"/>
</dbReference>
<name>A0A4U6W2L3_SETVI</name>
<accession>A0A4U6W2L3</accession>
<evidence type="ECO:0000256" key="1">
    <source>
        <dbReference type="ARBA" id="ARBA00004479"/>
    </source>
</evidence>
<dbReference type="SMART" id="SM00220">
    <property type="entry name" value="S_TKc"/>
    <property type="match status" value="1"/>
</dbReference>
<dbReference type="Gene3D" id="3.30.200.20">
    <property type="entry name" value="Phosphorylase Kinase, domain 1"/>
    <property type="match status" value="1"/>
</dbReference>
<keyword evidence="8" id="KW-1015">Disulfide bond</keyword>
<keyword evidence="9" id="KW-0325">Glycoprotein</keyword>
<dbReference type="InterPro" id="IPR000719">
    <property type="entry name" value="Prot_kinase_dom"/>
</dbReference>
<evidence type="ECO:0000256" key="7">
    <source>
        <dbReference type="ARBA" id="ARBA00022840"/>
    </source>
</evidence>
<dbReference type="EMBL" id="CM016553">
    <property type="protein sequence ID" value="TKW31667.1"/>
    <property type="molecule type" value="Genomic_DNA"/>
</dbReference>
<keyword evidence="11" id="KW-1133">Transmembrane helix</keyword>
<feature type="chain" id="PRO_5020994014" description="Protein kinase domain-containing protein" evidence="12">
    <location>
        <begin position="26"/>
        <end position="701"/>
    </location>
</feature>
<evidence type="ECO:0000256" key="11">
    <source>
        <dbReference type="SAM" id="Phobius"/>
    </source>
</evidence>
<dbReference type="PANTHER" id="PTHR27005">
    <property type="entry name" value="WALL-ASSOCIATED RECEPTOR KINASE-LIKE 21"/>
    <property type="match status" value="1"/>
</dbReference>
<evidence type="ECO:0000256" key="9">
    <source>
        <dbReference type="ARBA" id="ARBA00023180"/>
    </source>
</evidence>
<dbReference type="GO" id="GO:0005886">
    <property type="term" value="C:plasma membrane"/>
    <property type="evidence" value="ECO:0007669"/>
    <property type="project" value="TreeGrafter"/>
</dbReference>
<dbReference type="InterPro" id="IPR008271">
    <property type="entry name" value="Ser/Thr_kinase_AS"/>
</dbReference>
<dbReference type="PROSITE" id="PS50011">
    <property type="entry name" value="PROTEIN_KINASE_DOM"/>
    <property type="match status" value="1"/>
</dbReference>
<keyword evidence="4 12" id="KW-0732">Signal</keyword>
<dbReference type="Proteomes" id="UP000298652">
    <property type="component" value="Chromosome 2"/>
</dbReference>